<dbReference type="eggNOG" id="COG3440">
    <property type="taxonomic scope" value="Bacteria"/>
</dbReference>
<dbReference type="AlphaFoldDB" id="B9JB56"/>
<name>B9JB56_RHIR8</name>
<organism evidence="2 3">
    <name type="scientific">Rhizobium rhizogenes (strain K84 / ATCC BAA-868)</name>
    <name type="common">Agrobacterium radiobacter</name>
    <dbReference type="NCBI Taxonomy" id="311403"/>
    <lineage>
        <taxon>Bacteria</taxon>
        <taxon>Pseudomonadati</taxon>
        <taxon>Pseudomonadota</taxon>
        <taxon>Alphaproteobacteria</taxon>
        <taxon>Hyphomicrobiales</taxon>
        <taxon>Rhizobiaceae</taxon>
        <taxon>Rhizobium/Agrobacterium group</taxon>
        <taxon>Rhizobium</taxon>
    </lineage>
</organism>
<sequence>MQWWQSVEFALENLGGVAPLKKIYDEVRKVRQASGDTTPVSLEEVVRKELEYNSSDSSNWHKRRDLFFSVHGIGRGIWGLRSAIKTEPPASDLAPPSEIEGAVLAKEVTTNRIIRDTVMTCKVKALHHSKCQICGTSISLPDGRAYSEAHHIIPLGAPHRGPDIPSNIIIVCPNHHAMLDLGCMCLMSSAITAVDGHDISLQSIAYHNDVIVPTAKAPA</sequence>
<dbReference type="HOGENOM" id="CLU_092681_1_0_5"/>
<evidence type="ECO:0000259" key="1">
    <source>
        <dbReference type="SMART" id="SM00507"/>
    </source>
</evidence>
<dbReference type="Proteomes" id="UP000001600">
    <property type="component" value="Chromosome 1"/>
</dbReference>
<evidence type="ECO:0000313" key="3">
    <source>
        <dbReference type="Proteomes" id="UP000001600"/>
    </source>
</evidence>
<proteinExistence type="predicted"/>
<dbReference type="KEGG" id="ara:Arad_4103"/>
<evidence type="ECO:0000313" key="2">
    <source>
        <dbReference type="EMBL" id="ACM27888.1"/>
    </source>
</evidence>
<dbReference type="RefSeq" id="WP_012652514.1">
    <property type="nucleotide sequence ID" value="NC_011985.1"/>
</dbReference>
<dbReference type="SMART" id="SM00507">
    <property type="entry name" value="HNHc"/>
    <property type="match status" value="1"/>
</dbReference>
<protein>
    <recommendedName>
        <fullName evidence="1">HNH nuclease domain-containing protein</fullName>
    </recommendedName>
</protein>
<dbReference type="EMBL" id="CP000628">
    <property type="protein sequence ID" value="ACM27888.1"/>
    <property type="molecule type" value="Genomic_DNA"/>
</dbReference>
<feature type="domain" description="HNH nuclease" evidence="1">
    <location>
        <begin position="120"/>
        <end position="177"/>
    </location>
</feature>
<dbReference type="Pfam" id="PF13391">
    <property type="entry name" value="HNH_2"/>
    <property type="match status" value="1"/>
</dbReference>
<dbReference type="Gene3D" id="1.10.30.50">
    <property type="match status" value="1"/>
</dbReference>
<dbReference type="CDD" id="cd00085">
    <property type="entry name" value="HNHc"/>
    <property type="match status" value="1"/>
</dbReference>
<reference evidence="2 3" key="1">
    <citation type="journal article" date="2009" name="J. Bacteriol.">
        <title>Genome sequences of three Agrobacterium biovars help elucidate the evolution of multichromosome genomes in bacteria.</title>
        <authorList>
            <person name="Slater S.C."/>
            <person name="Goldman B.S."/>
            <person name="Goodner B."/>
            <person name="Setubal J.C."/>
            <person name="Farrand S.K."/>
            <person name="Nester E.W."/>
            <person name="Burr T.J."/>
            <person name="Banta L."/>
            <person name="Dickerman A.W."/>
            <person name="Paulsen I."/>
            <person name="Otten L."/>
            <person name="Suen G."/>
            <person name="Welch R."/>
            <person name="Almeida N.F."/>
            <person name="Arnold F."/>
            <person name="Burton O.T."/>
            <person name="Du Z."/>
            <person name="Ewing A."/>
            <person name="Godsy E."/>
            <person name="Heisel S."/>
            <person name="Houmiel K.L."/>
            <person name="Jhaveri J."/>
            <person name="Lu J."/>
            <person name="Miller N.M."/>
            <person name="Norton S."/>
            <person name="Chen Q."/>
            <person name="Phoolcharoen W."/>
            <person name="Ohlin V."/>
            <person name="Ondrusek D."/>
            <person name="Pride N."/>
            <person name="Stricklin S.L."/>
            <person name="Sun J."/>
            <person name="Wheeler C."/>
            <person name="Wilson L."/>
            <person name="Zhu H."/>
            <person name="Wood D.W."/>
        </authorList>
    </citation>
    <scope>NUCLEOTIDE SEQUENCE [LARGE SCALE GENOMIC DNA]</scope>
    <source>
        <strain evidence="3">K84 / ATCC BAA-868</strain>
    </source>
</reference>
<accession>B9JB56</accession>
<dbReference type="InterPro" id="IPR003615">
    <property type="entry name" value="HNH_nuc"/>
</dbReference>
<gene>
    <name evidence="2" type="ordered locus">Arad_4103</name>
</gene>